<dbReference type="CDD" id="cd05233">
    <property type="entry name" value="SDR_c"/>
    <property type="match status" value="1"/>
</dbReference>
<gene>
    <name evidence="2" type="ORF">HCN08_08510</name>
</gene>
<dbReference type="SUPFAM" id="SSF51735">
    <property type="entry name" value="NAD(P)-binding Rossmann-fold domains"/>
    <property type="match status" value="1"/>
</dbReference>
<evidence type="ECO:0000313" key="3">
    <source>
        <dbReference type="Proteomes" id="UP000734511"/>
    </source>
</evidence>
<proteinExistence type="inferred from homology"/>
<dbReference type="PANTHER" id="PTHR42760">
    <property type="entry name" value="SHORT-CHAIN DEHYDROGENASES/REDUCTASES FAMILY MEMBER"/>
    <property type="match status" value="1"/>
</dbReference>
<reference evidence="2 3" key="1">
    <citation type="submission" date="2020-03" db="EMBL/GenBank/DDBJ databases">
        <title>WGS of actinomycetes isolated from Thailand.</title>
        <authorList>
            <person name="Thawai C."/>
        </authorList>
    </citation>
    <scope>NUCLEOTIDE SEQUENCE [LARGE SCALE GENOMIC DNA]</scope>
    <source>
        <strain evidence="2 3">PRB2-1</strain>
    </source>
</reference>
<dbReference type="InterPro" id="IPR036291">
    <property type="entry name" value="NAD(P)-bd_dom_sf"/>
</dbReference>
<dbReference type="PANTHER" id="PTHR42760:SF40">
    <property type="entry name" value="3-OXOACYL-[ACYL-CARRIER-PROTEIN] REDUCTASE, CHLOROPLASTIC"/>
    <property type="match status" value="1"/>
</dbReference>
<comment type="caution">
    <text evidence="2">The sequence shown here is derived from an EMBL/GenBank/DDBJ whole genome shotgun (WGS) entry which is preliminary data.</text>
</comment>
<dbReference type="PROSITE" id="PS00061">
    <property type="entry name" value="ADH_SHORT"/>
    <property type="match status" value="1"/>
</dbReference>
<dbReference type="RefSeq" id="WP_167982282.1">
    <property type="nucleotide sequence ID" value="NZ_JAATEJ010000004.1"/>
</dbReference>
<dbReference type="PRINTS" id="PR00081">
    <property type="entry name" value="GDHRDH"/>
</dbReference>
<sequence length="255" mass="25201">MSRSVLVTGGTSGIGRAIAALFAAEAHPAGTPAGASADAPAGPPQVYVTGRHQATVERTAKELGVHGIVCDATDPAQVAALAVQLPTVDVLVNAAGGLPGDAPGGLAPLEALLAQWTTSLAQNLLTAVLTTTALRDALTPTAAVISIGSIGAERRGGSYGAAKAALAAWNAALSADLGPNGVTCNVISAGYTAGTNFFGGTLPAARHEALVAETHTQRPGTADDIAATAYFLASPGARHITGQTIHVNGGAYTTR</sequence>
<dbReference type="Proteomes" id="UP000734511">
    <property type="component" value="Unassembled WGS sequence"/>
</dbReference>
<name>A0ABX0ZK75_9ACTN</name>
<dbReference type="Gene3D" id="3.40.50.720">
    <property type="entry name" value="NAD(P)-binding Rossmann-like Domain"/>
    <property type="match status" value="1"/>
</dbReference>
<accession>A0ABX0ZK75</accession>
<evidence type="ECO:0000256" key="1">
    <source>
        <dbReference type="ARBA" id="ARBA00006484"/>
    </source>
</evidence>
<dbReference type="EMBL" id="JAATEJ010000004">
    <property type="protein sequence ID" value="NJP43440.1"/>
    <property type="molecule type" value="Genomic_DNA"/>
</dbReference>
<dbReference type="PRINTS" id="PR00080">
    <property type="entry name" value="SDRFAMILY"/>
</dbReference>
<evidence type="ECO:0000313" key="2">
    <source>
        <dbReference type="EMBL" id="NJP43440.1"/>
    </source>
</evidence>
<keyword evidence="3" id="KW-1185">Reference proteome</keyword>
<dbReference type="Pfam" id="PF13561">
    <property type="entry name" value="adh_short_C2"/>
    <property type="match status" value="1"/>
</dbReference>
<dbReference type="InterPro" id="IPR020904">
    <property type="entry name" value="Sc_DH/Rdtase_CS"/>
</dbReference>
<comment type="similarity">
    <text evidence="1">Belongs to the short-chain dehydrogenases/reductases (SDR) family.</text>
</comment>
<organism evidence="2 3">
    <name type="scientific">Actinacidiphila epipremni</name>
    <dbReference type="NCBI Taxonomy" id="2053013"/>
    <lineage>
        <taxon>Bacteria</taxon>
        <taxon>Bacillati</taxon>
        <taxon>Actinomycetota</taxon>
        <taxon>Actinomycetes</taxon>
        <taxon>Kitasatosporales</taxon>
        <taxon>Streptomycetaceae</taxon>
        <taxon>Actinacidiphila</taxon>
    </lineage>
</organism>
<dbReference type="InterPro" id="IPR002347">
    <property type="entry name" value="SDR_fam"/>
</dbReference>
<protein>
    <submittedName>
        <fullName evidence="2">SDR family oxidoreductase</fullName>
    </submittedName>
</protein>